<dbReference type="AlphaFoldDB" id="A0AAD4NC30"/>
<reference evidence="10" key="1">
    <citation type="submission" date="2022-01" db="EMBL/GenBank/DDBJ databases">
        <title>Genome Sequence Resource for Two Populations of Ditylenchus destructor, the Migratory Endoparasitic Phytonematode.</title>
        <authorList>
            <person name="Zhang H."/>
            <person name="Lin R."/>
            <person name="Xie B."/>
        </authorList>
    </citation>
    <scope>NUCLEOTIDE SEQUENCE</scope>
    <source>
        <strain evidence="10">BazhouSP</strain>
    </source>
</reference>
<dbReference type="InterPro" id="IPR015943">
    <property type="entry name" value="WD40/YVTN_repeat-like_dom_sf"/>
</dbReference>
<dbReference type="InterPro" id="IPR040382">
    <property type="entry name" value="NOL10/Enp2"/>
</dbReference>
<keyword evidence="5" id="KW-0539">Nucleus</keyword>
<evidence type="ECO:0000256" key="2">
    <source>
        <dbReference type="ARBA" id="ARBA00005264"/>
    </source>
</evidence>
<dbReference type="PANTHER" id="PTHR14927:SF0">
    <property type="entry name" value="NUCLEOLAR PROTEIN 10"/>
    <property type="match status" value="1"/>
</dbReference>
<protein>
    <recommendedName>
        <fullName evidence="12">Nucleolar protein 10</fullName>
    </recommendedName>
</protein>
<dbReference type="GO" id="GO:0000462">
    <property type="term" value="P:maturation of SSU-rRNA from tricistronic rRNA transcript (SSU-rRNA, 5.8S rRNA, LSU-rRNA)"/>
    <property type="evidence" value="ECO:0007669"/>
    <property type="project" value="TreeGrafter"/>
</dbReference>
<evidence type="ECO:0008006" key="12">
    <source>
        <dbReference type="Google" id="ProtNLM"/>
    </source>
</evidence>
<feature type="compositionally biased region" description="Basic and acidic residues" evidence="6">
    <location>
        <begin position="550"/>
        <end position="565"/>
    </location>
</feature>
<dbReference type="Gene3D" id="2.130.10.10">
    <property type="entry name" value="YVTN repeat-like/Quinoprotein amine dehydrogenase"/>
    <property type="match status" value="1"/>
</dbReference>
<evidence type="ECO:0000313" key="10">
    <source>
        <dbReference type="EMBL" id="KAI1726204.1"/>
    </source>
</evidence>
<dbReference type="InterPro" id="IPR036322">
    <property type="entry name" value="WD40_repeat_dom_sf"/>
</dbReference>
<organism evidence="10 11">
    <name type="scientific">Ditylenchus destructor</name>
    <dbReference type="NCBI Taxonomy" id="166010"/>
    <lineage>
        <taxon>Eukaryota</taxon>
        <taxon>Metazoa</taxon>
        <taxon>Ecdysozoa</taxon>
        <taxon>Nematoda</taxon>
        <taxon>Chromadorea</taxon>
        <taxon>Rhabditida</taxon>
        <taxon>Tylenchina</taxon>
        <taxon>Tylenchomorpha</taxon>
        <taxon>Sphaerularioidea</taxon>
        <taxon>Anguinidae</taxon>
        <taxon>Anguininae</taxon>
        <taxon>Ditylenchus</taxon>
    </lineage>
</organism>
<proteinExistence type="inferred from homology"/>
<comment type="subcellular location">
    <subcellularLocation>
        <location evidence="1">Nucleus</location>
        <location evidence="1">Nucleolus</location>
    </subcellularLocation>
</comment>
<evidence type="ECO:0000256" key="3">
    <source>
        <dbReference type="ARBA" id="ARBA00022574"/>
    </source>
</evidence>
<evidence type="ECO:0000256" key="6">
    <source>
        <dbReference type="SAM" id="MobiDB-lite"/>
    </source>
</evidence>
<evidence type="ECO:0000259" key="7">
    <source>
        <dbReference type="Pfam" id="PF08159"/>
    </source>
</evidence>
<name>A0AAD4NC30_9BILA</name>
<gene>
    <name evidence="10" type="ORF">DdX_02906</name>
</gene>
<keyword evidence="3" id="KW-0853">WD repeat</keyword>
<evidence type="ECO:0000256" key="1">
    <source>
        <dbReference type="ARBA" id="ARBA00004604"/>
    </source>
</evidence>
<keyword evidence="11" id="KW-1185">Reference proteome</keyword>
<feature type="domain" description="NUC153" evidence="7">
    <location>
        <begin position="496"/>
        <end position="522"/>
    </location>
</feature>
<evidence type="ECO:0000259" key="9">
    <source>
        <dbReference type="Pfam" id="PF23098"/>
    </source>
</evidence>
<dbReference type="Pfam" id="PF23098">
    <property type="entry name" value="Beta-prop_NOL10_N"/>
    <property type="match status" value="1"/>
</dbReference>
<comment type="caution">
    <text evidence="10">The sequence shown here is derived from an EMBL/GenBank/DDBJ whole genome shotgun (WGS) entry which is preliminary data.</text>
</comment>
<keyword evidence="4" id="KW-0677">Repeat</keyword>
<feature type="domain" description="Nucleolar protein 10-like N-terminal" evidence="9">
    <location>
        <begin position="1"/>
        <end position="369"/>
    </location>
</feature>
<dbReference type="SUPFAM" id="SSF50978">
    <property type="entry name" value="WD40 repeat-like"/>
    <property type="match status" value="1"/>
</dbReference>
<feature type="region of interest" description="Disordered" evidence="6">
    <location>
        <begin position="537"/>
        <end position="565"/>
    </location>
</feature>
<evidence type="ECO:0000313" key="11">
    <source>
        <dbReference type="Proteomes" id="UP001201812"/>
    </source>
</evidence>
<feature type="domain" description="Nucleolar protein 10-like second" evidence="8">
    <location>
        <begin position="373"/>
        <end position="420"/>
    </location>
</feature>
<dbReference type="InterPro" id="IPR056551">
    <property type="entry name" value="Beta-prop_NOL10_N"/>
</dbReference>
<comment type="similarity">
    <text evidence="2">Belongs to the WD repeat NOL10/ENP2 family.</text>
</comment>
<evidence type="ECO:0000259" key="8">
    <source>
        <dbReference type="Pfam" id="PF23097"/>
    </source>
</evidence>
<accession>A0AAD4NC30</accession>
<dbReference type="EMBL" id="JAKKPZ010000002">
    <property type="protein sequence ID" value="KAI1726204.1"/>
    <property type="molecule type" value="Genomic_DNA"/>
</dbReference>
<dbReference type="GO" id="GO:0030686">
    <property type="term" value="C:90S preribosome"/>
    <property type="evidence" value="ECO:0007669"/>
    <property type="project" value="TreeGrafter"/>
</dbReference>
<dbReference type="GO" id="GO:0032040">
    <property type="term" value="C:small-subunit processome"/>
    <property type="evidence" value="ECO:0007669"/>
    <property type="project" value="TreeGrafter"/>
</dbReference>
<sequence>MQVSVSNDRKIYNLSASKSLPEWISDKKRRKLEQKDVDIRRRIQLMQDCEMPCVSHTVNFTPDGKYMFATGTYKPTVKCYELAELSLKFERGLDSDVVKMIVLSEDSSKFALLEEERYVELHTTYGRYFRLRVPHFGRDMAFCREISELYIAGCQSDIFRLNLEEGRFLEPLKSSASSLNCCQFSDAHQLLVVGTNDGRVEAYDYRDHKRVSTLDCVLNNNIALQLDLDSKSLPEVTCVQFKDALHLGVGLSTGHVLLYDIRSSKPYMVKDHQMGQPIKKVEFLKDHNELVMSMDPRVLKIWHEENGRPFAAVEPGHQLNDFCRYPNSGLLFFANDTTKLFQYFIPSLGPAPKWCSYLESITEELEETEQPAVYDDYKFVTKSQLEEIGLKHLIGTSALRAYMHGYFMDLRLYERARTLTQPMAFENYKKRKLQEKIEEERDIHIIRKEKVPKLPKVNKDLASKLQFELSLHEKSSDGKIKAKSKTAELASTVLSDSRFQSLFKDSDFEVDVDSEQYKQIAPKLKKLEAKQSKFLERQEYEEGMDEPELDIDKNISDTDKEIESD</sequence>
<dbReference type="PANTHER" id="PTHR14927">
    <property type="entry name" value="NUCLEOLAR PROTEIN 10"/>
    <property type="match status" value="1"/>
</dbReference>
<dbReference type="Pfam" id="PF23097">
    <property type="entry name" value="NOL10_2nd"/>
    <property type="match status" value="1"/>
</dbReference>
<dbReference type="InterPro" id="IPR012580">
    <property type="entry name" value="NUC153"/>
</dbReference>
<dbReference type="InterPro" id="IPR056550">
    <property type="entry name" value="NOL10_2nd"/>
</dbReference>
<dbReference type="Proteomes" id="UP001201812">
    <property type="component" value="Unassembled WGS sequence"/>
</dbReference>
<evidence type="ECO:0000256" key="5">
    <source>
        <dbReference type="ARBA" id="ARBA00023242"/>
    </source>
</evidence>
<dbReference type="Pfam" id="PF08159">
    <property type="entry name" value="NUC153"/>
    <property type="match status" value="1"/>
</dbReference>
<evidence type="ECO:0000256" key="4">
    <source>
        <dbReference type="ARBA" id="ARBA00022737"/>
    </source>
</evidence>